<dbReference type="PANTHER" id="PTHR34290:SF2">
    <property type="entry name" value="OS04G0668800 PROTEIN"/>
    <property type="match status" value="1"/>
</dbReference>
<reference evidence="1 2" key="1">
    <citation type="submission" date="2019-02" db="EMBL/GenBank/DDBJ databases">
        <title>Deep-cultivation of Planctomycetes and their phenomic and genomic characterization uncovers novel biology.</title>
        <authorList>
            <person name="Wiegand S."/>
            <person name="Jogler M."/>
            <person name="Boedeker C."/>
            <person name="Pinto D."/>
            <person name="Vollmers J."/>
            <person name="Rivas-Marin E."/>
            <person name="Kohn T."/>
            <person name="Peeters S.H."/>
            <person name="Heuer A."/>
            <person name="Rast P."/>
            <person name="Oberbeckmann S."/>
            <person name="Bunk B."/>
            <person name="Jeske O."/>
            <person name="Meyerdierks A."/>
            <person name="Storesund J.E."/>
            <person name="Kallscheuer N."/>
            <person name="Luecker S."/>
            <person name="Lage O.M."/>
            <person name="Pohl T."/>
            <person name="Merkel B.J."/>
            <person name="Hornburger P."/>
            <person name="Mueller R.-W."/>
            <person name="Bruemmer F."/>
            <person name="Labrenz M."/>
            <person name="Spormann A.M."/>
            <person name="Op Den Camp H."/>
            <person name="Overmann J."/>
            <person name="Amann R."/>
            <person name="Jetten M.S.M."/>
            <person name="Mascher T."/>
            <person name="Medema M.H."/>
            <person name="Devos D.P."/>
            <person name="Kaster A.-K."/>
            <person name="Ovreas L."/>
            <person name="Rohde M."/>
            <person name="Galperin M.Y."/>
            <person name="Jogler C."/>
        </authorList>
    </citation>
    <scope>NUCLEOTIDE SEQUENCE [LARGE SCALE GENOMIC DNA]</scope>
    <source>
        <strain evidence="1 2">Pla111</strain>
    </source>
</reference>
<sequence length="145" mass="16542">MPASPPALPPPDTDVVLYDGECAFCRARMEQLRWFDRPLLGLRGHRLAYLSLHAVEVATLYPQVPHQRLLEEMVVVDPQGRIHGGADAVRHLSRRLPRLWWLAPILHLPGSKGVWRALYRCLARNRYRLGGRVADCHEGVCAIRR</sequence>
<keyword evidence="2" id="KW-1185">Reference proteome</keyword>
<name>A0A5C5WBN4_9BACT</name>
<dbReference type="OrthoDB" id="9785438at2"/>
<accession>A0A5C5WBN4</accession>
<comment type="caution">
    <text evidence="1">The sequence shown here is derived from an EMBL/GenBank/DDBJ whole genome shotgun (WGS) entry which is preliminary data.</text>
</comment>
<dbReference type="GO" id="GO:0015035">
    <property type="term" value="F:protein-disulfide reductase activity"/>
    <property type="evidence" value="ECO:0007669"/>
    <property type="project" value="InterPro"/>
</dbReference>
<protein>
    <recommendedName>
        <fullName evidence="3">Thiol-disulfide oxidoreductase</fullName>
    </recommendedName>
</protein>
<evidence type="ECO:0008006" key="3">
    <source>
        <dbReference type="Google" id="ProtNLM"/>
    </source>
</evidence>
<proteinExistence type="predicted"/>
<dbReference type="Pfam" id="PF04134">
    <property type="entry name" value="DCC1-like"/>
    <property type="match status" value="1"/>
</dbReference>
<dbReference type="PANTHER" id="PTHR34290">
    <property type="entry name" value="SI:CH73-390P7.2"/>
    <property type="match status" value="1"/>
</dbReference>
<dbReference type="Proteomes" id="UP000318995">
    <property type="component" value="Unassembled WGS sequence"/>
</dbReference>
<dbReference type="AlphaFoldDB" id="A0A5C5WBN4"/>
<dbReference type="InterPro" id="IPR044691">
    <property type="entry name" value="DCC1_Trx"/>
</dbReference>
<dbReference type="EMBL" id="SJPH01000002">
    <property type="protein sequence ID" value="TWT47505.1"/>
    <property type="molecule type" value="Genomic_DNA"/>
</dbReference>
<dbReference type="InterPro" id="IPR007263">
    <property type="entry name" value="DCC1-like"/>
</dbReference>
<organism evidence="1 2">
    <name type="scientific">Botrimarina hoheduenensis</name>
    <dbReference type="NCBI Taxonomy" id="2528000"/>
    <lineage>
        <taxon>Bacteria</taxon>
        <taxon>Pseudomonadati</taxon>
        <taxon>Planctomycetota</taxon>
        <taxon>Planctomycetia</taxon>
        <taxon>Pirellulales</taxon>
        <taxon>Lacipirellulaceae</taxon>
        <taxon>Botrimarina</taxon>
    </lineage>
</organism>
<evidence type="ECO:0000313" key="1">
    <source>
        <dbReference type="EMBL" id="TWT47505.1"/>
    </source>
</evidence>
<gene>
    <name evidence="1" type="ORF">Pla111_11190</name>
</gene>
<evidence type="ECO:0000313" key="2">
    <source>
        <dbReference type="Proteomes" id="UP000318995"/>
    </source>
</evidence>
<dbReference type="RefSeq" id="WP_146572172.1">
    <property type="nucleotide sequence ID" value="NZ_SJPH01000002.1"/>
</dbReference>